<proteinExistence type="predicted"/>
<dbReference type="EMBL" id="CP000619">
    <property type="protein sequence ID" value="ABO60367.1"/>
    <property type="molecule type" value="Genomic_DNA"/>
</dbReference>
<evidence type="ECO:0000313" key="1">
    <source>
        <dbReference type="EMBL" id="ABO60367.1"/>
    </source>
</evidence>
<dbReference type="AlphaFoldDB" id="A4JVR4"/>
<keyword evidence="1" id="KW-0614">Plasmid</keyword>
<dbReference type="KEGG" id="bvi:Bcep1808_7492"/>
<reference evidence="1 2" key="1">
    <citation type="submission" date="2007-03" db="EMBL/GenBank/DDBJ databases">
        <title>Complete sequence of plasmid pBVIE03 of Burkholderia vietnamiensis G4.</title>
        <authorList>
            <consortium name="US DOE Joint Genome Institute"/>
            <person name="Copeland A."/>
            <person name="Lucas S."/>
            <person name="Lapidus A."/>
            <person name="Barry K."/>
            <person name="Detter J.C."/>
            <person name="Glavina del Rio T."/>
            <person name="Hammon N."/>
            <person name="Israni S."/>
            <person name="Dalin E."/>
            <person name="Tice H."/>
            <person name="Pitluck S."/>
            <person name="Chain P."/>
            <person name="Malfatti S."/>
            <person name="Shin M."/>
            <person name="Vergez L."/>
            <person name="Schmutz J."/>
            <person name="Larimer F."/>
            <person name="Land M."/>
            <person name="Hauser L."/>
            <person name="Kyrpides N."/>
            <person name="Tiedje J."/>
            <person name="Richardson P."/>
        </authorList>
    </citation>
    <scope>NUCLEOTIDE SEQUENCE [LARGE SCALE GENOMIC DNA]</scope>
    <source>
        <strain evidence="2">G4 / LMG 22486</strain>
        <plasmid evidence="1 2">pBVIE03</plasmid>
    </source>
</reference>
<geneLocation type="plasmid" evidence="1 2">
    <name>pBVIE03</name>
</geneLocation>
<dbReference type="Proteomes" id="UP000002287">
    <property type="component" value="Plasmid pBVIE03"/>
</dbReference>
<sequence>MQMKVISASEAHLLLRAAFANGKHGGRCAQWAPPADGGRDWVLINLPLDWVAPNAAAERYDSTVDVDRARTYAASVGQFAPVHLLYGARLQRRNVLTAAVMDGGHRVSAARMRGDTRILALLEQRHMEQLLEARAALLQDPMAVPRATEPAIDSCTA</sequence>
<name>A4JVR4_BURVG</name>
<dbReference type="HOGENOM" id="CLU_1674644_0_0_4"/>
<accession>A4JVR4</accession>
<organism evidence="1 2">
    <name type="scientific">Burkholderia vietnamiensis (strain G4 / LMG 22486)</name>
    <name type="common">Burkholderia cepacia (strain R1808)</name>
    <dbReference type="NCBI Taxonomy" id="269482"/>
    <lineage>
        <taxon>Bacteria</taxon>
        <taxon>Pseudomonadati</taxon>
        <taxon>Pseudomonadota</taxon>
        <taxon>Betaproteobacteria</taxon>
        <taxon>Burkholderiales</taxon>
        <taxon>Burkholderiaceae</taxon>
        <taxon>Burkholderia</taxon>
        <taxon>Burkholderia cepacia complex</taxon>
    </lineage>
</organism>
<gene>
    <name evidence="1" type="ordered locus">Bcep1808_7492</name>
</gene>
<protein>
    <submittedName>
        <fullName evidence="1">Uncharacterized protein</fullName>
    </submittedName>
</protein>
<evidence type="ECO:0000313" key="2">
    <source>
        <dbReference type="Proteomes" id="UP000002287"/>
    </source>
</evidence>